<keyword evidence="3" id="KW-0234">DNA repair</keyword>
<dbReference type="OMA" id="YLLWHYY"/>
<name>A0A059AXB3_EUCGR</name>
<dbReference type="GO" id="GO:0008725">
    <property type="term" value="F:DNA-3-methyladenine glycosylase activity"/>
    <property type="evidence" value="ECO:0000318"/>
    <property type="project" value="GO_Central"/>
</dbReference>
<organism evidence="6">
    <name type="scientific">Eucalyptus grandis</name>
    <name type="common">Flooded gum</name>
    <dbReference type="NCBI Taxonomy" id="71139"/>
    <lineage>
        <taxon>Eukaryota</taxon>
        <taxon>Viridiplantae</taxon>
        <taxon>Streptophyta</taxon>
        <taxon>Embryophyta</taxon>
        <taxon>Tracheophyta</taxon>
        <taxon>Spermatophyta</taxon>
        <taxon>Magnoliopsida</taxon>
        <taxon>eudicotyledons</taxon>
        <taxon>Gunneridae</taxon>
        <taxon>Pentapetalae</taxon>
        <taxon>rosids</taxon>
        <taxon>malvids</taxon>
        <taxon>Myrtales</taxon>
        <taxon>Myrtaceae</taxon>
        <taxon>Myrtoideae</taxon>
        <taxon>Eucalypteae</taxon>
        <taxon>Eucalyptus</taxon>
    </lineage>
</organism>
<feature type="region of interest" description="Disordered" evidence="4">
    <location>
        <begin position="1"/>
        <end position="61"/>
    </location>
</feature>
<dbReference type="FunCoup" id="A0A059AXB3">
    <property type="interactions" value="168"/>
</dbReference>
<dbReference type="eggNOG" id="KOG1918">
    <property type="taxonomic scope" value="Eukaryota"/>
</dbReference>
<dbReference type="InterPro" id="IPR011257">
    <property type="entry name" value="DNA_glycosylase"/>
</dbReference>
<accession>A0A059AXB3</accession>
<feature type="compositionally biased region" description="Basic residues" evidence="4">
    <location>
        <begin position="33"/>
        <end position="42"/>
    </location>
</feature>
<feature type="domain" description="HhH-GPD" evidence="5">
    <location>
        <begin position="117"/>
        <end position="277"/>
    </location>
</feature>
<dbReference type="AlphaFoldDB" id="A0A059AXB3"/>
<gene>
    <name evidence="6" type="ORF">EUGRSUZ_H01279</name>
</gene>
<dbReference type="SUPFAM" id="SSF48150">
    <property type="entry name" value="DNA-glycosylase"/>
    <property type="match status" value="1"/>
</dbReference>
<dbReference type="GO" id="GO:0006285">
    <property type="term" value="P:base-excision repair, AP site formation"/>
    <property type="evidence" value="ECO:0000318"/>
    <property type="project" value="GO_Central"/>
</dbReference>
<dbReference type="GO" id="GO:0032131">
    <property type="term" value="F:alkylated DNA binding"/>
    <property type="evidence" value="ECO:0000318"/>
    <property type="project" value="GO_Central"/>
</dbReference>
<evidence type="ECO:0000256" key="2">
    <source>
        <dbReference type="ARBA" id="ARBA00022763"/>
    </source>
</evidence>
<proteinExistence type="inferred from homology"/>
<evidence type="ECO:0000256" key="4">
    <source>
        <dbReference type="SAM" id="MobiDB-lite"/>
    </source>
</evidence>
<dbReference type="Gene3D" id="1.10.340.30">
    <property type="entry name" value="Hypothetical protein, domain 2"/>
    <property type="match status" value="1"/>
</dbReference>
<evidence type="ECO:0000256" key="1">
    <source>
        <dbReference type="ARBA" id="ARBA00010817"/>
    </source>
</evidence>
<dbReference type="FunFam" id="1.10.340.30:FF:000004">
    <property type="entry name" value="DNA-3-methyladenine glycosylase II"/>
    <property type="match status" value="1"/>
</dbReference>
<feature type="compositionally biased region" description="Pro residues" evidence="4">
    <location>
        <begin position="8"/>
        <end position="20"/>
    </location>
</feature>
<dbReference type="EMBL" id="KK198760">
    <property type="protein sequence ID" value="KCW58617.1"/>
    <property type="molecule type" value="Genomic_DNA"/>
</dbReference>
<feature type="compositionally biased region" description="Pro residues" evidence="4">
    <location>
        <begin position="49"/>
        <end position="58"/>
    </location>
</feature>
<dbReference type="SMART" id="SM00478">
    <property type="entry name" value="ENDO3c"/>
    <property type="match status" value="1"/>
</dbReference>
<dbReference type="Gramene" id="KCW58617">
    <property type="protein sequence ID" value="KCW58617"/>
    <property type="gene ID" value="EUGRSUZ_H01279"/>
</dbReference>
<dbReference type="Pfam" id="PF00730">
    <property type="entry name" value="HhH-GPD"/>
    <property type="match status" value="1"/>
</dbReference>
<comment type="similarity">
    <text evidence="1">Belongs to the alkylbase DNA glycosidase AlkA family.</text>
</comment>
<evidence type="ECO:0000259" key="5">
    <source>
        <dbReference type="SMART" id="SM00478"/>
    </source>
</evidence>
<evidence type="ECO:0000313" key="6">
    <source>
        <dbReference type="EMBL" id="KCW58617.1"/>
    </source>
</evidence>
<keyword evidence="2" id="KW-0227">DNA damage</keyword>
<dbReference type="PANTHER" id="PTHR43003">
    <property type="entry name" value="DNA-3-METHYLADENINE GLYCOSYLASE"/>
    <property type="match status" value="1"/>
</dbReference>
<dbReference type="STRING" id="71139.A0A059AXB3"/>
<dbReference type="InterPro" id="IPR003265">
    <property type="entry name" value="HhH-GPD_domain"/>
</dbReference>
<dbReference type="KEGG" id="egr:104456876"/>
<dbReference type="GO" id="GO:0006307">
    <property type="term" value="P:DNA alkylation repair"/>
    <property type="evidence" value="ECO:0000318"/>
    <property type="project" value="GO_Central"/>
</dbReference>
<dbReference type="GO" id="GO:0043916">
    <property type="term" value="F:DNA-7-methylguanine glycosylase activity"/>
    <property type="evidence" value="ECO:0000318"/>
    <property type="project" value="GO_Central"/>
</dbReference>
<dbReference type="OrthoDB" id="415889at2759"/>
<dbReference type="GO" id="GO:0005634">
    <property type="term" value="C:nucleus"/>
    <property type="evidence" value="ECO:0000318"/>
    <property type="project" value="GO_Central"/>
</dbReference>
<evidence type="ECO:0000256" key="3">
    <source>
        <dbReference type="ARBA" id="ARBA00023204"/>
    </source>
</evidence>
<dbReference type="Gene3D" id="1.10.1670.40">
    <property type="match status" value="1"/>
</dbReference>
<reference evidence="6" key="1">
    <citation type="submission" date="2013-07" db="EMBL/GenBank/DDBJ databases">
        <title>The genome of Eucalyptus grandis.</title>
        <authorList>
            <person name="Schmutz J."/>
            <person name="Hayes R."/>
            <person name="Myburg A."/>
            <person name="Tuskan G."/>
            <person name="Grattapaglia D."/>
            <person name="Rokhsar D.S."/>
        </authorList>
    </citation>
    <scope>NUCLEOTIDE SEQUENCE</scope>
    <source>
        <tissue evidence="6">Leaf extractions</tissue>
    </source>
</reference>
<dbReference type="CDD" id="cd00056">
    <property type="entry name" value="ENDO3c"/>
    <property type="match status" value="1"/>
</dbReference>
<dbReference type="InterPro" id="IPR051912">
    <property type="entry name" value="Alkylbase_DNA_Glycosylase/TA"/>
</dbReference>
<dbReference type="InParanoid" id="A0A059AXB3"/>
<dbReference type="PANTHER" id="PTHR43003:SF8">
    <property type="entry name" value="HHH-GPD DOMAIN-CONTAINING PROTEIN"/>
    <property type="match status" value="1"/>
</dbReference>
<sequence length="297" mass="32193">MRRSSRIPPRPPSSPPPPPAAATAAAAPSKIPFRPRKTRKLTNQRLDPPKPPPPPPSLPVLAAPRILNPLSSDGEIELALGHLRRADPLLSALIGSLEAPTFASSARPFLALARSILYQQLATKAAQTIYARFLALFGGGGEDGEDGVSPDSLLALSPQQLRQAGVSGRKAGYLHDLAENFRSGALSDESILEMEDEALLTALTRVKGIGVWSVHMFMMFSLHRPDVLPVGDLGVRKGVQAMHELKELPKPLEMEELCEKWRPYRSVGSWYMWRLMESKAAAAKSMPASAPAPVQSR</sequence>
<protein>
    <recommendedName>
        <fullName evidence="5">HhH-GPD domain-containing protein</fullName>
    </recommendedName>
</protein>